<dbReference type="EMBL" id="JARBHB010000006">
    <property type="protein sequence ID" value="KAJ8882074.1"/>
    <property type="molecule type" value="Genomic_DNA"/>
</dbReference>
<reference evidence="2 3" key="1">
    <citation type="submission" date="2023-02" db="EMBL/GenBank/DDBJ databases">
        <title>LHISI_Scaffold_Assembly.</title>
        <authorList>
            <person name="Stuart O.P."/>
            <person name="Cleave R."/>
            <person name="Magrath M.J.L."/>
            <person name="Mikheyev A.S."/>
        </authorList>
    </citation>
    <scope>NUCLEOTIDE SEQUENCE [LARGE SCALE GENOMIC DNA]</scope>
    <source>
        <strain evidence="2">Daus_M_001</strain>
        <tissue evidence="2">Leg muscle</tissue>
    </source>
</reference>
<feature type="region of interest" description="Disordered" evidence="1">
    <location>
        <begin position="327"/>
        <end position="379"/>
    </location>
</feature>
<feature type="compositionally biased region" description="Basic residues" evidence="1">
    <location>
        <begin position="331"/>
        <end position="347"/>
    </location>
</feature>
<gene>
    <name evidence="2" type="ORF">PR048_018562</name>
</gene>
<sequence>MALGNRDDALIAAACCCVMLSEEENRRKKRRFWVRPTLEARKKYIIESDSLEEFELGELRTDGSSRNFFRMTSQDFENLLQVTGLVLKRKLLRSEMPPQSKERSEVTLTGDSFASLAVLFRMSKSTISLIVPEVSDAMPCELIEGDKDVTLECLGNYARSPAERVAVIQIWNVILALKLLRAKRRERREYQHAEISSDYAGELGSIPGGVVPGSSHVCQTMPLVGGFSRGSSPPPAQLHSGTAPYSPHFTLSGSQDLAVKNRSSVSAPLQNTRFVLRSHFYRKVALRKACRRTVAGYRGATSKLAGGQPEGQRPTSDSVVGVMTSTLPFSHHGRSSHSPRSPNHKRATGSCVQDRRQVTTDQTHDDDSSDTELGLLPRPVLNVSSPDLKPCSGSTFLLIGYPSAICADHLTLNMRHRNGKQWKLLAILASSRRRSKRLSGQLCPQKTRLKSSDPSSWRLNFVELTRKSRARGRLSRAKLLRSNYNERFCVKRHLLREAVGTCDALAAGHDWTGNTSAWRGHFVLRGRALLRNRSAQPTLRPR</sequence>
<organism evidence="2 3">
    <name type="scientific">Dryococelus australis</name>
    <dbReference type="NCBI Taxonomy" id="614101"/>
    <lineage>
        <taxon>Eukaryota</taxon>
        <taxon>Metazoa</taxon>
        <taxon>Ecdysozoa</taxon>
        <taxon>Arthropoda</taxon>
        <taxon>Hexapoda</taxon>
        <taxon>Insecta</taxon>
        <taxon>Pterygota</taxon>
        <taxon>Neoptera</taxon>
        <taxon>Polyneoptera</taxon>
        <taxon>Phasmatodea</taxon>
        <taxon>Verophasmatodea</taxon>
        <taxon>Anareolatae</taxon>
        <taxon>Phasmatidae</taxon>
        <taxon>Eurycanthinae</taxon>
        <taxon>Dryococelus</taxon>
    </lineage>
</organism>
<comment type="caution">
    <text evidence="2">The sequence shown here is derived from an EMBL/GenBank/DDBJ whole genome shotgun (WGS) entry which is preliminary data.</text>
</comment>
<feature type="compositionally biased region" description="Basic and acidic residues" evidence="1">
    <location>
        <begin position="353"/>
        <end position="366"/>
    </location>
</feature>
<dbReference type="Proteomes" id="UP001159363">
    <property type="component" value="Chromosome 5"/>
</dbReference>
<accession>A0ABQ9HCT2</accession>
<proteinExistence type="predicted"/>
<protein>
    <submittedName>
        <fullName evidence="2">Uncharacterized protein</fullName>
    </submittedName>
</protein>
<evidence type="ECO:0000313" key="2">
    <source>
        <dbReference type="EMBL" id="KAJ8882074.1"/>
    </source>
</evidence>
<evidence type="ECO:0000256" key="1">
    <source>
        <dbReference type="SAM" id="MobiDB-lite"/>
    </source>
</evidence>
<keyword evidence="3" id="KW-1185">Reference proteome</keyword>
<evidence type="ECO:0000313" key="3">
    <source>
        <dbReference type="Proteomes" id="UP001159363"/>
    </source>
</evidence>
<name>A0ABQ9HCT2_9NEOP</name>